<evidence type="ECO:0000313" key="5">
    <source>
        <dbReference type="Proteomes" id="UP000596660"/>
    </source>
</evidence>
<dbReference type="InterPro" id="IPR025452">
    <property type="entry name" value="DUF4218"/>
</dbReference>
<evidence type="ECO:0000259" key="3">
    <source>
        <dbReference type="Pfam" id="PF13960"/>
    </source>
</evidence>
<dbReference type="EnsemblPlants" id="AUR62034937-RA">
    <property type="protein sequence ID" value="AUR62034937-RA:cds"/>
    <property type="gene ID" value="AUR62034937"/>
</dbReference>
<dbReference type="PANTHER" id="PTHR48258">
    <property type="entry name" value="DUF4218 DOMAIN-CONTAINING PROTEIN-RELATED"/>
    <property type="match status" value="1"/>
</dbReference>
<accession>A0A803MTE6</accession>
<dbReference type="AlphaFoldDB" id="A0A803MTE6"/>
<sequence>MPDLQPIELPDGGEEIPRSSFWMTLPQKRLFCQTIKNAKLPQGYASNIGRCVQVNEGKITGYKSHDAHFCMHYLLPIALKVTLPKDVATPLIRLCRFFKGIWNKTINPCDLDNLHSKIVETLCQLERIFPPTFFTVMVHLPVHLVEEIRLGGPVCSRCMYANTPSKGVNHSNSQPFLPSVGKPTRRKGKATKKSQYGFMIDHNTLAQAHTFVIFNCNSKDVERYIKVQWFKQKVALEEVVISDHVKWLSQGPSYVAKRYTGYFVNVYHFHTMKRDANSSCQNHGVTLTALTPSFASSKDQNPILGDVAYYGSIEDIIEISYHGHFSVVLFKCVWFYSELDDDFTLVNKNKTICGGEPFILASQARQVFLCRRSN</sequence>
<proteinExistence type="predicted"/>
<feature type="domain" description="DUF4218" evidence="3">
    <location>
        <begin position="103"/>
        <end position="161"/>
    </location>
</feature>
<evidence type="ECO:0008006" key="6">
    <source>
        <dbReference type="Google" id="ProtNLM"/>
    </source>
</evidence>
<organism evidence="4 5">
    <name type="scientific">Chenopodium quinoa</name>
    <name type="common">Quinoa</name>
    <dbReference type="NCBI Taxonomy" id="63459"/>
    <lineage>
        <taxon>Eukaryota</taxon>
        <taxon>Viridiplantae</taxon>
        <taxon>Streptophyta</taxon>
        <taxon>Embryophyta</taxon>
        <taxon>Tracheophyta</taxon>
        <taxon>Spermatophyta</taxon>
        <taxon>Magnoliopsida</taxon>
        <taxon>eudicotyledons</taxon>
        <taxon>Gunneridae</taxon>
        <taxon>Pentapetalae</taxon>
        <taxon>Caryophyllales</taxon>
        <taxon>Chenopodiaceae</taxon>
        <taxon>Chenopodioideae</taxon>
        <taxon>Atripliceae</taxon>
        <taxon>Chenopodium</taxon>
    </lineage>
</organism>
<evidence type="ECO:0000256" key="1">
    <source>
        <dbReference type="SAM" id="MobiDB-lite"/>
    </source>
</evidence>
<reference evidence="4" key="1">
    <citation type="journal article" date="2017" name="Nature">
        <title>The genome of Chenopodium quinoa.</title>
        <authorList>
            <person name="Jarvis D.E."/>
            <person name="Ho Y.S."/>
            <person name="Lightfoot D.J."/>
            <person name="Schmoeckel S.M."/>
            <person name="Li B."/>
            <person name="Borm T.J.A."/>
            <person name="Ohyanagi H."/>
            <person name="Mineta K."/>
            <person name="Michell C.T."/>
            <person name="Saber N."/>
            <person name="Kharbatia N.M."/>
            <person name="Rupper R.R."/>
            <person name="Sharp A.R."/>
            <person name="Dally N."/>
            <person name="Boughton B.A."/>
            <person name="Woo Y.H."/>
            <person name="Gao G."/>
            <person name="Schijlen E.G.W.M."/>
            <person name="Guo X."/>
            <person name="Momin A.A."/>
            <person name="Negrao S."/>
            <person name="Al-Babili S."/>
            <person name="Gehring C."/>
            <person name="Roessner U."/>
            <person name="Jung C."/>
            <person name="Murphy K."/>
            <person name="Arold S.T."/>
            <person name="Gojobori T."/>
            <person name="van der Linden C.G."/>
            <person name="van Loo E.N."/>
            <person name="Jellen E.N."/>
            <person name="Maughan P.J."/>
            <person name="Tester M."/>
        </authorList>
    </citation>
    <scope>NUCLEOTIDE SEQUENCE [LARGE SCALE GENOMIC DNA]</scope>
    <source>
        <strain evidence="4">cv. PI 614886</strain>
    </source>
</reference>
<keyword evidence="5" id="KW-1185">Reference proteome</keyword>
<feature type="region of interest" description="Disordered" evidence="1">
    <location>
        <begin position="169"/>
        <end position="188"/>
    </location>
</feature>
<dbReference type="Pfam" id="PF13960">
    <property type="entry name" value="DUF4218"/>
    <property type="match status" value="1"/>
</dbReference>
<evidence type="ECO:0000259" key="2">
    <source>
        <dbReference type="Pfam" id="PF13952"/>
    </source>
</evidence>
<dbReference type="Pfam" id="PF13952">
    <property type="entry name" value="DUF4216"/>
    <property type="match status" value="1"/>
</dbReference>
<reference evidence="4" key="2">
    <citation type="submission" date="2021-03" db="UniProtKB">
        <authorList>
            <consortium name="EnsemblPlants"/>
        </authorList>
    </citation>
    <scope>IDENTIFICATION</scope>
</reference>
<dbReference type="PANTHER" id="PTHR48258:SF8">
    <property type="entry name" value="DUF4216 DOMAIN-CONTAINING PROTEIN"/>
    <property type="match status" value="1"/>
</dbReference>
<dbReference type="Proteomes" id="UP000596660">
    <property type="component" value="Unplaced"/>
</dbReference>
<dbReference type="InterPro" id="IPR025312">
    <property type="entry name" value="DUF4216"/>
</dbReference>
<dbReference type="OMA" id="DANSSCQ"/>
<name>A0A803MTE6_CHEQI</name>
<protein>
    <recommendedName>
        <fullName evidence="6">DUF4218 domain-containing protein</fullName>
    </recommendedName>
</protein>
<feature type="domain" description="DUF4216" evidence="2">
    <location>
        <begin position="317"/>
        <end position="368"/>
    </location>
</feature>
<dbReference type="Gramene" id="AUR62034937-RA">
    <property type="protein sequence ID" value="AUR62034937-RA:cds"/>
    <property type="gene ID" value="AUR62034937"/>
</dbReference>
<evidence type="ECO:0000313" key="4">
    <source>
        <dbReference type="EnsemblPlants" id="AUR62034937-RA:cds"/>
    </source>
</evidence>